<dbReference type="InterPro" id="IPR047001">
    <property type="entry name" value="MnmG_C_subdom"/>
</dbReference>
<dbReference type="RefSeq" id="WP_013136806.1">
    <property type="nucleotide sequence ID" value="NC_014166.1"/>
</dbReference>
<dbReference type="GO" id="GO:0030488">
    <property type="term" value="P:tRNA methylation"/>
    <property type="evidence" value="ECO:0007669"/>
    <property type="project" value="TreeGrafter"/>
</dbReference>
<dbReference type="GO" id="GO:0005829">
    <property type="term" value="C:cytosol"/>
    <property type="evidence" value="ECO:0007669"/>
    <property type="project" value="TreeGrafter"/>
</dbReference>
<proteinExistence type="inferred from homology"/>
<keyword evidence="6 11" id="KW-0819">tRNA processing</keyword>
<dbReference type="OrthoDB" id="9815560at2"/>
<dbReference type="PRINTS" id="PR00411">
    <property type="entry name" value="PNDRDTASEI"/>
</dbReference>
<dbReference type="Proteomes" id="UP000000939">
    <property type="component" value="Chromosome"/>
</dbReference>
<feature type="binding site" evidence="11">
    <location>
        <position position="121"/>
    </location>
    <ligand>
        <name>FAD</name>
        <dbReference type="ChEBI" id="CHEBI:57692"/>
    </ligand>
</feature>
<evidence type="ECO:0000256" key="9">
    <source>
        <dbReference type="ARBA" id="ARBA00025948"/>
    </source>
</evidence>
<sequence>MKYDVIVVGGGHAGIEASLASARMGKKTLLVTMLVEQIGAASCNPAIGGLAKGHLVRELDALGGEMGLCTDSAGIQFRILNASKGAAVQGSRAQIDMDRYRTYMRKVCHNTENLEIYQDEVSSLLTKDENGLEVCGVKTKLGEEFESKKVILTTGTFMKGLIHIGTSTYDAGRAWELPSSTLSTQLKEFGLNVGRLKTGTPARIDAKSINFSKMEEHGGDEKPTPFSFRTDKSTFNPKQHPCYITYTNLGTHGKISSNFHRAPLFTGQIKGSGPRYCPSIEDKVNRFSERDRHQLFLEPQTAMATEYYINGLSTSMPIDVQKEMIHSIAGLENAKIVRYGYAIEYDYVDPTELKHTLETKKVKNLYHAGQINATTGYEEAASQGLMAGINASLAIDNKEPLILRRDEAYIGVLIDDLVTKGTAEPYRMFTSRAEYRLLLREEGADIRLSEYGHKIGLINDETIQKVQYKEKCIKEAIDFMKEEWFTSKKENLELLEKLGQDKIKDRVLLLDIVGRNGVTTENFDELCPQFKELDNYIKEQIIIEAKYYRYVEKQQKQIEKMKKMIQLKIPESFDYKEIPGLSNEAIEKLEKFRPPTLFNAGEISGITPAAVDVIHLYINLQNKTAKTATA</sequence>
<feature type="binding site" evidence="11">
    <location>
        <position position="370"/>
    </location>
    <ligand>
        <name>FAD</name>
        <dbReference type="ChEBI" id="CHEBI:57692"/>
    </ligand>
</feature>
<dbReference type="KEGG" id="ant:Arnit_3013"/>
<dbReference type="Pfam" id="PF01134">
    <property type="entry name" value="GIDA"/>
    <property type="match status" value="1"/>
</dbReference>
<accession>D5V7P1</accession>
<reference evidence="13 14" key="1">
    <citation type="journal article" date="2010" name="Stand. Genomic Sci.">
        <title>Complete genome sequence of Arcobacter nitrofigilis type strain (CI).</title>
        <authorList>
            <person name="Pati A."/>
            <person name="Gronow S."/>
            <person name="Lapidus A."/>
            <person name="Copeland A."/>
            <person name="Glavina Del Rio T."/>
            <person name="Nolan M."/>
            <person name="Lucas S."/>
            <person name="Tice H."/>
            <person name="Cheng J.F."/>
            <person name="Han C."/>
            <person name="Chertkov O."/>
            <person name="Bruce D."/>
            <person name="Tapia R."/>
            <person name="Goodwin L."/>
            <person name="Pitluck S."/>
            <person name="Liolios K."/>
            <person name="Ivanova N."/>
            <person name="Mavromatis K."/>
            <person name="Chen A."/>
            <person name="Palaniappan K."/>
            <person name="Land M."/>
            <person name="Hauser L."/>
            <person name="Chang Y.J."/>
            <person name="Jeffries C.D."/>
            <person name="Detter J.C."/>
            <person name="Rohde M."/>
            <person name="Goker M."/>
            <person name="Bristow J."/>
            <person name="Eisen J.A."/>
            <person name="Markowitz V."/>
            <person name="Hugenholtz P."/>
            <person name="Klenk H.P."/>
            <person name="Kyrpides N.C."/>
        </authorList>
    </citation>
    <scope>NUCLEOTIDE SEQUENCE [LARGE SCALE GENOMIC DNA]</scope>
    <source>
        <strain evidence="14">ATCC 33309 / DSM 7299 / CCUG 15893 / LMG 7604 / NCTC 12251 / CI</strain>
    </source>
</reference>
<dbReference type="InterPro" id="IPR004416">
    <property type="entry name" value="MnmG"/>
</dbReference>
<dbReference type="eggNOG" id="COG0445">
    <property type="taxonomic scope" value="Bacteria"/>
</dbReference>
<dbReference type="PANTHER" id="PTHR11806:SF0">
    <property type="entry name" value="PROTEIN MTO1 HOMOLOG, MITOCHONDRIAL"/>
    <property type="match status" value="1"/>
</dbReference>
<keyword evidence="14" id="KW-1185">Reference proteome</keyword>
<dbReference type="Gene3D" id="3.50.50.60">
    <property type="entry name" value="FAD/NAD(P)-binding domain"/>
    <property type="match status" value="2"/>
</dbReference>
<evidence type="ECO:0000259" key="12">
    <source>
        <dbReference type="SMART" id="SM01228"/>
    </source>
</evidence>
<dbReference type="PROSITE" id="PS01280">
    <property type="entry name" value="GIDA_1"/>
    <property type="match status" value="1"/>
</dbReference>
<dbReference type="SUPFAM" id="SSF51905">
    <property type="entry name" value="FAD/NAD(P)-binding domain"/>
    <property type="match status" value="1"/>
</dbReference>
<feature type="domain" description="tRNA uridine 5-carboxymethylaminomethyl modification enzyme C-terminal subdomain" evidence="12">
    <location>
        <begin position="545"/>
        <end position="616"/>
    </location>
</feature>
<evidence type="ECO:0000256" key="4">
    <source>
        <dbReference type="ARBA" id="ARBA00020461"/>
    </source>
</evidence>
<evidence type="ECO:0000256" key="6">
    <source>
        <dbReference type="ARBA" id="ARBA00022694"/>
    </source>
</evidence>
<comment type="similarity">
    <text evidence="3 11">Belongs to the MnmG family.</text>
</comment>
<dbReference type="SMART" id="SM01228">
    <property type="entry name" value="GIDA_assoc_3"/>
    <property type="match status" value="1"/>
</dbReference>
<comment type="function">
    <text evidence="2 11">NAD-binding protein involved in the addition of a carboxymethylaminomethyl (cmnm) group at the wobble position (U34) of certain tRNAs, forming tRNA-cmnm(5)s(2)U34.</text>
</comment>
<evidence type="ECO:0000256" key="1">
    <source>
        <dbReference type="ARBA" id="ARBA00001974"/>
    </source>
</evidence>
<dbReference type="GO" id="GO:0002098">
    <property type="term" value="P:tRNA wobble uridine modification"/>
    <property type="evidence" value="ECO:0007669"/>
    <property type="project" value="InterPro"/>
</dbReference>
<organism evidence="13 14">
    <name type="scientific">Arcobacter nitrofigilis (strain ATCC 33309 / DSM 7299 / CCUG 15893 / LMG 7604 / NCTC 12251 / CI)</name>
    <name type="common">Campylobacter nitrofigilis</name>
    <dbReference type="NCBI Taxonomy" id="572480"/>
    <lineage>
        <taxon>Bacteria</taxon>
        <taxon>Pseudomonadati</taxon>
        <taxon>Campylobacterota</taxon>
        <taxon>Epsilonproteobacteria</taxon>
        <taxon>Campylobacterales</taxon>
        <taxon>Arcobacteraceae</taxon>
        <taxon>Arcobacter</taxon>
    </lineage>
</organism>
<evidence type="ECO:0000256" key="7">
    <source>
        <dbReference type="ARBA" id="ARBA00022827"/>
    </source>
</evidence>
<dbReference type="InterPro" id="IPR044920">
    <property type="entry name" value="MnmG_C_subdom_sf"/>
</dbReference>
<dbReference type="FunFam" id="3.50.50.60:FF:000002">
    <property type="entry name" value="tRNA uridine 5-carboxymethylaminomethyl modification enzyme MnmG"/>
    <property type="match status" value="1"/>
</dbReference>
<keyword evidence="5 11" id="KW-0285">Flavoprotein</keyword>
<evidence type="ECO:0000313" key="14">
    <source>
        <dbReference type="Proteomes" id="UP000000939"/>
    </source>
</evidence>
<evidence type="ECO:0000256" key="11">
    <source>
        <dbReference type="HAMAP-Rule" id="MF_00129"/>
    </source>
</evidence>
<dbReference type="HOGENOM" id="CLU_007831_2_2_7"/>
<keyword evidence="11" id="KW-0963">Cytoplasm</keyword>
<name>D5V7P1_ARCNC</name>
<feature type="binding site" evidence="11">
    <location>
        <begin position="273"/>
        <end position="287"/>
    </location>
    <ligand>
        <name>NAD(+)</name>
        <dbReference type="ChEBI" id="CHEBI:57540"/>
    </ligand>
</feature>
<dbReference type="InterPro" id="IPR036188">
    <property type="entry name" value="FAD/NAD-bd_sf"/>
</dbReference>
<dbReference type="InterPro" id="IPR026904">
    <property type="entry name" value="MnmG_C"/>
</dbReference>
<dbReference type="Gene3D" id="1.10.10.1800">
    <property type="entry name" value="tRNA uridine 5-carboxymethylaminomethyl modification enzyme MnmG/GidA"/>
    <property type="match status" value="1"/>
</dbReference>
<dbReference type="GO" id="GO:0050660">
    <property type="term" value="F:flavin adenine dinucleotide binding"/>
    <property type="evidence" value="ECO:0007669"/>
    <property type="project" value="UniProtKB-UniRule"/>
</dbReference>
<evidence type="ECO:0000256" key="5">
    <source>
        <dbReference type="ARBA" id="ARBA00022630"/>
    </source>
</evidence>
<dbReference type="FunFam" id="1.10.150.570:FF:000001">
    <property type="entry name" value="tRNA uridine 5-carboxymethylaminomethyl modification enzyme MnmG"/>
    <property type="match status" value="1"/>
</dbReference>
<keyword evidence="7 11" id="KW-0274">FAD</keyword>
<evidence type="ECO:0000256" key="8">
    <source>
        <dbReference type="ARBA" id="ARBA00023027"/>
    </source>
</evidence>
<comment type="subcellular location">
    <subcellularLocation>
        <location evidence="11">Cytoplasm</location>
    </subcellularLocation>
</comment>
<evidence type="ECO:0000313" key="13">
    <source>
        <dbReference type="EMBL" id="ADG94661.1"/>
    </source>
</evidence>
<dbReference type="InterPro" id="IPR020595">
    <property type="entry name" value="MnmG-rel_CS"/>
</dbReference>
<dbReference type="InterPro" id="IPR040131">
    <property type="entry name" value="MnmG_N"/>
</dbReference>
<dbReference type="HAMAP" id="MF_00129">
    <property type="entry name" value="MnmG_GidA"/>
    <property type="match status" value="1"/>
</dbReference>
<dbReference type="EMBL" id="CP001999">
    <property type="protein sequence ID" value="ADG94661.1"/>
    <property type="molecule type" value="Genomic_DNA"/>
</dbReference>
<dbReference type="PANTHER" id="PTHR11806">
    <property type="entry name" value="GLUCOSE INHIBITED DIVISION PROTEIN A"/>
    <property type="match status" value="1"/>
</dbReference>
<feature type="binding site" evidence="11">
    <location>
        <position position="179"/>
    </location>
    <ligand>
        <name>FAD</name>
        <dbReference type="ChEBI" id="CHEBI:57692"/>
    </ligand>
</feature>
<evidence type="ECO:0000256" key="3">
    <source>
        <dbReference type="ARBA" id="ARBA00007653"/>
    </source>
</evidence>
<dbReference type="Pfam" id="PF13932">
    <property type="entry name" value="SAM_GIDA_C"/>
    <property type="match status" value="1"/>
</dbReference>
<evidence type="ECO:0000256" key="10">
    <source>
        <dbReference type="ARBA" id="ARBA00031800"/>
    </source>
</evidence>
<dbReference type="NCBIfam" id="TIGR00136">
    <property type="entry name" value="mnmG_gidA"/>
    <property type="match status" value="1"/>
</dbReference>
<evidence type="ECO:0000256" key="2">
    <source>
        <dbReference type="ARBA" id="ARBA00003717"/>
    </source>
</evidence>
<comment type="cofactor">
    <cofactor evidence="1 11">
        <name>FAD</name>
        <dbReference type="ChEBI" id="CHEBI:57692"/>
    </cofactor>
</comment>
<dbReference type="InterPro" id="IPR049312">
    <property type="entry name" value="GIDA_C_N"/>
</dbReference>
<gene>
    <name evidence="11" type="primary">mnmG</name>
    <name evidence="11" type="synonym">gidA</name>
    <name evidence="13" type="ordered locus">Arnit_3013</name>
</gene>
<protein>
    <recommendedName>
        <fullName evidence="4 11">tRNA uridine 5-carboxymethylaminomethyl modification enzyme MnmG</fullName>
    </recommendedName>
    <alternativeName>
        <fullName evidence="10 11">Glucose-inhibited division protein A</fullName>
    </alternativeName>
</protein>
<feature type="binding site" evidence="11">
    <location>
        <begin position="9"/>
        <end position="14"/>
    </location>
    <ligand>
        <name>FAD</name>
        <dbReference type="ChEBI" id="CHEBI:57692"/>
    </ligand>
</feature>
<dbReference type="STRING" id="572480.Arnit_3013"/>
<dbReference type="InterPro" id="IPR002218">
    <property type="entry name" value="MnmG-rel"/>
</dbReference>
<dbReference type="AlphaFoldDB" id="D5V7P1"/>
<dbReference type="Pfam" id="PF21680">
    <property type="entry name" value="GIDA_C_1st"/>
    <property type="match status" value="1"/>
</dbReference>
<keyword evidence="8 11" id="KW-0520">NAD</keyword>
<dbReference type="Gene3D" id="1.10.150.570">
    <property type="entry name" value="GidA associated domain, C-terminal subdomain"/>
    <property type="match status" value="1"/>
</dbReference>
<comment type="subunit">
    <text evidence="9 11">Homodimer. Heterotetramer of two MnmE and two MnmG subunits.</text>
</comment>